<name>A0AAW0CS38_9AGAR</name>
<reference evidence="2 3" key="1">
    <citation type="submission" date="2024-01" db="EMBL/GenBank/DDBJ databases">
        <title>A draft genome for a cacao thread blight-causing isolate of Paramarasmius palmivorus.</title>
        <authorList>
            <person name="Baruah I.K."/>
            <person name="Bukari Y."/>
            <person name="Amoako-Attah I."/>
            <person name="Meinhardt L.W."/>
            <person name="Bailey B.A."/>
            <person name="Cohen S.P."/>
        </authorList>
    </citation>
    <scope>NUCLEOTIDE SEQUENCE [LARGE SCALE GENOMIC DNA]</scope>
    <source>
        <strain evidence="2 3">GH-12</strain>
    </source>
</reference>
<dbReference type="EMBL" id="JAYKXP010000034">
    <property type="protein sequence ID" value="KAK7041433.1"/>
    <property type="molecule type" value="Genomic_DNA"/>
</dbReference>
<sequence>MPTFTFKNHNIFKSALLSTEDGSVAYEIQNKKSTTTILKPHTREVVAEIRIKPDKECIIGGKTLELRKEAPAMPFEFTASNGVTYKWSGSATDLSEALPQLVTTQGEHPVATFDKRKFRATFDVHPEATIITEEILASIIYIKMQYNRKFGSASQASAAAIPGLGNVLLAVSSAAC</sequence>
<dbReference type="AlphaFoldDB" id="A0AAW0CS38"/>
<accession>A0AAW0CS38</accession>
<dbReference type="InterPro" id="IPR046528">
    <property type="entry name" value="DUF6593"/>
</dbReference>
<dbReference type="Pfam" id="PF20236">
    <property type="entry name" value="DUF6593"/>
    <property type="match status" value="1"/>
</dbReference>
<evidence type="ECO:0000259" key="1">
    <source>
        <dbReference type="Pfam" id="PF20236"/>
    </source>
</evidence>
<keyword evidence="3" id="KW-1185">Reference proteome</keyword>
<dbReference type="Proteomes" id="UP001383192">
    <property type="component" value="Unassembled WGS sequence"/>
</dbReference>
<comment type="caution">
    <text evidence="2">The sequence shown here is derived from an EMBL/GenBank/DDBJ whole genome shotgun (WGS) entry which is preliminary data.</text>
</comment>
<protein>
    <recommendedName>
        <fullName evidence="1">DUF6593 domain-containing protein</fullName>
    </recommendedName>
</protein>
<evidence type="ECO:0000313" key="3">
    <source>
        <dbReference type="Proteomes" id="UP001383192"/>
    </source>
</evidence>
<organism evidence="2 3">
    <name type="scientific">Paramarasmius palmivorus</name>
    <dbReference type="NCBI Taxonomy" id="297713"/>
    <lineage>
        <taxon>Eukaryota</taxon>
        <taxon>Fungi</taxon>
        <taxon>Dikarya</taxon>
        <taxon>Basidiomycota</taxon>
        <taxon>Agaricomycotina</taxon>
        <taxon>Agaricomycetes</taxon>
        <taxon>Agaricomycetidae</taxon>
        <taxon>Agaricales</taxon>
        <taxon>Marasmiineae</taxon>
        <taxon>Marasmiaceae</taxon>
        <taxon>Paramarasmius</taxon>
    </lineage>
</organism>
<proteinExistence type="predicted"/>
<evidence type="ECO:0000313" key="2">
    <source>
        <dbReference type="EMBL" id="KAK7041433.1"/>
    </source>
</evidence>
<feature type="domain" description="DUF6593" evidence="1">
    <location>
        <begin position="17"/>
        <end position="143"/>
    </location>
</feature>
<gene>
    <name evidence="2" type="ORF">VNI00_009299</name>
</gene>